<dbReference type="Gene3D" id="1.20.1250.20">
    <property type="entry name" value="MFS general substrate transporter like domains"/>
    <property type="match status" value="1"/>
</dbReference>
<feature type="transmembrane region" description="Helical" evidence="12">
    <location>
        <begin position="172"/>
        <end position="194"/>
    </location>
</feature>
<gene>
    <name evidence="13" type="primary">100638249</name>
</gene>
<dbReference type="PANTHER" id="PTHR23516:SF1">
    <property type="entry name" value="MOLYBDATE-ANION TRANSPORTER"/>
    <property type="match status" value="1"/>
</dbReference>
<feature type="transmembrane region" description="Helical" evidence="12">
    <location>
        <begin position="44"/>
        <end position="62"/>
    </location>
</feature>
<reference evidence="14" key="1">
    <citation type="journal article" date="2010" name="Nature">
        <title>The Amphimedon queenslandica genome and the evolution of animal complexity.</title>
        <authorList>
            <person name="Srivastava M."/>
            <person name="Simakov O."/>
            <person name="Chapman J."/>
            <person name="Fahey B."/>
            <person name="Gauthier M.E."/>
            <person name="Mitros T."/>
            <person name="Richards G.S."/>
            <person name="Conaco C."/>
            <person name="Dacre M."/>
            <person name="Hellsten U."/>
            <person name="Larroux C."/>
            <person name="Putnam N.H."/>
            <person name="Stanke M."/>
            <person name="Adamska M."/>
            <person name="Darling A."/>
            <person name="Degnan S.M."/>
            <person name="Oakley T.H."/>
            <person name="Plachetzki D.C."/>
            <person name="Zhai Y."/>
            <person name="Adamski M."/>
            <person name="Calcino A."/>
            <person name="Cummins S.F."/>
            <person name="Goodstein D.M."/>
            <person name="Harris C."/>
            <person name="Jackson D.J."/>
            <person name="Leys S.P."/>
            <person name="Shu S."/>
            <person name="Woodcroft B.J."/>
            <person name="Vervoort M."/>
            <person name="Kosik K.S."/>
            <person name="Manning G."/>
            <person name="Degnan B.M."/>
            <person name="Rokhsar D.S."/>
        </authorList>
    </citation>
    <scope>NUCLEOTIDE SEQUENCE [LARGE SCALE GENOMIC DNA]</scope>
</reference>
<keyword evidence="4" id="KW-0813">Transport</keyword>
<reference evidence="13" key="2">
    <citation type="submission" date="2017-05" db="UniProtKB">
        <authorList>
            <consortium name="EnsemblMetazoa"/>
        </authorList>
    </citation>
    <scope>IDENTIFICATION</scope>
</reference>
<name>A0A1X7VII0_AMPQE</name>
<evidence type="ECO:0000256" key="3">
    <source>
        <dbReference type="ARBA" id="ARBA00021242"/>
    </source>
</evidence>
<feature type="transmembrane region" description="Helical" evidence="12">
    <location>
        <begin position="6"/>
        <end position="23"/>
    </location>
</feature>
<dbReference type="AlphaFoldDB" id="A0A1X7VII0"/>
<dbReference type="EnsemblMetazoa" id="Aqu2.1.39594_001">
    <property type="protein sequence ID" value="Aqu2.1.39594_001"/>
    <property type="gene ID" value="Aqu2.1.39594"/>
</dbReference>
<dbReference type="KEGG" id="aqu:100638249"/>
<evidence type="ECO:0000256" key="7">
    <source>
        <dbReference type="ARBA" id="ARBA00022989"/>
    </source>
</evidence>
<keyword evidence="5" id="KW-1003">Cell membrane</keyword>
<dbReference type="GO" id="GO:0015098">
    <property type="term" value="F:molybdate ion transmembrane transporter activity"/>
    <property type="evidence" value="ECO:0007669"/>
    <property type="project" value="InterPro"/>
</dbReference>
<comment type="subcellular location">
    <subcellularLocation>
        <location evidence="2">Cell membrane</location>
        <topology evidence="2">Multi-pass membrane protein</topology>
    </subcellularLocation>
</comment>
<evidence type="ECO:0000313" key="13">
    <source>
        <dbReference type="EnsemblMetazoa" id="Aqu2.1.39594_001"/>
    </source>
</evidence>
<feature type="transmembrane region" description="Helical" evidence="12">
    <location>
        <begin position="334"/>
        <end position="354"/>
    </location>
</feature>
<evidence type="ECO:0000256" key="11">
    <source>
        <dbReference type="ARBA" id="ARBA00032555"/>
    </source>
</evidence>
<feature type="transmembrane region" description="Helical" evidence="12">
    <location>
        <begin position="428"/>
        <end position="447"/>
    </location>
</feature>
<feature type="transmembrane region" description="Helical" evidence="12">
    <location>
        <begin position="401"/>
        <end position="422"/>
    </location>
</feature>
<organism evidence="13">
    <name type="scientific">Amphimedon queenslandica</name>
    <name type="common">Sponge</name>
    <dbReference type="NCBI Taxonomy" id="400682"/>
    <lineage>
        <taxon>Eukaryota</taxon>
        <taxon>Metazoa</taxon>
        <taxon>Porifera</taxon>
        <taxon>Demospongiae</taxon>
        <taxon>Heteroscleromorpha</taxon>
        <taxon>Haplosclerida</taxon>
        <taxon>Niphatidae</taxon>
        <taxon>Amphimedon</taxon>
    </lineage>
</organism>
<keyword evidence="7 12" id="KW-1133">Transmembrane helix</keyword>
<dbReference type="GO" id="GO:0006811">
    <property type="term" value="P:monoatomic ion transport"/>
    <property type="evidence" value="ECO:0007669"/>
    <property type="project" value="UniProtKB-KW"/>
</dbReference>
<evidence type="ECO:0000256" key="9">
    <source>
        <dbReference type="ARBA" id="ARBA00023136"/>
    </source>
</evidence>
<evidence type="ECO:0000256" key="12">
    <source>
        <dbReference type="SAM" id="Phobius"/>
    </source>
</evidence>
<dbReference type="Proteomes" id="UP000007879">
    <property type="component" value="Unassembled WGS sequence"/>
</dbReference>
<evidence type="ECO:0000256" key="2">
    <source>
        <dbReference type="ARBA" id="ARBA00004651"/>
    </source>
</evidence>
<evidence type="ECO:0000256" key="1">
    <source>
        <dbReference type="ARBA" id="ARBA00003019"/>
    </source>
</evidence>
<dbReference type="OrthoDB" id="263957at2759"/>
<keyword evidence="9 12" id="KW-0472">Membrane</keyword>
<dbReference type="eggNOG" id="KOG4332">
    <property type="taxonomic scope" value="Eukaryota"/>
</dbReference>
<sequence length="464" mass="52059">MIVLVYLSLSVLSVLCAVAYFKLRITQDQSAQNPNFIQFQRKFIPIYLLAVLGDWLQGPYLYRLYHYYGYLEHQVAVIYVLGLVSSAFVFPAKDLITNKYGSRRVVVISSLLYGFSCFLTLSSHYWVLAIGRCLAGAANTLLFSSLEAWYLGEHLNTYDFPKEWISVTFNHIAFGNGIMAVIAGLLADLFARWLQLGPPSPFVLAVPVLLAVVILVLALWSDGKDSNNKDQLKLEEIRKSLREGLKAITPDVFLIGTIESLYESSLFVFVFIWTPAIGGRLKRSSDNVLISSQGLLMSDIPLGVTFASFMVCFMLGGIIHDYLRHKVKYRLPNLLLPVIASSAVLFFISSFLSYNDPPLLFRFTVLICLQLIEFGCGFYFPIMRTLRDKILPEENRLSIIILFRIPLTLLSALALLLLHDASGGVSEIFLFCAILMVIALVCSIRFVRMSGSASFSDEEQQLPS</sequence>
<dbReference type="InterPro" id="IPR036259">
    <property type="entry name" value="MFS_trans_sf"/>
</dbReference>
<dbReference type="FunCoup" id="A0A1X7VII0">
    <property type="interactions" value="136"/>
</dbReference>
<dbReference type="SUPFAM" id="SSF103473">
    <property type="entry name" value="MFS general substrate transporter"/>
    <property type="match status" value="1"/>
</dbReference>
<evidence type="ECO:0000256" key="8">
    <source>
        <dbReference type="ARBA" id="ARBA00023065"/>
    </source>
</evidence>
<evidence type="ECO:0000256" key="6">
    <source>
        <dbReference type="ARBA" id="ARBA00022692"/>
    </source>
</evidence>
<feature type="transmembrane region" description="Helical" evidence="12">
    <location>
        <begin position="129"/>
        <end position="151"/>
    </location>
</feature>
<dbReference type="PANTHER" id="PTHR23516">
    <property type="entry name" value="SAM (S-ADENOSYL METHIONINE) TRANSPORTER"/>
    <property type="match status" value="1"/>
</dbReference>
<dbReference type="OMA" id="CCGWVVL"/>
<feature type="transmembrane region" description="Helical" evidence="12">
    <location>
        <begin position="300"/>
        <end position="322"/>
    </location>
</feature>
<feature type="transmembrane region" description="Helical" evidence="12">
    <location>
        <begin position="74"/>
        <end position="92"/>
    </location>
</feature>
<feature type="transmembrane region" description="Helical" evidence="12">
    <location>
        <begin position="104"/>
        <end position="123"/>
    </location>
</feature>
<dbReference type="Pfam" id="PF05631">
    <property type="entry name" value="MFS_5"/>
    <property type="match status" value="1"/>
</dbReference>
<feature type="transmembrane region" description="Helical" evidence="12">
    <location>
        <begin position="360"/>
        <end position="380"/>
    </location>
</feature>
<keyword evidence="6 12" id="KW-0812">Transmembrane</keyword>
<proteinExistence type="predicted"/>
<dbReference type="InParanoid" id="A0A1X7VII0"/>
<dbReference type="InterPro" id="IPR008509">
    <property type="entry name" value="MOT2/MFSD5"/>
</dbReference>
<dbReference type="STRING" id="400682.A0A1X7VII0"/>
<protein>
    <recommendedName>
        <fullName evidence="3">Molybdate-anion transporter</fullName>
    </recommendedName>
    <alternativeName>
        <fullName evidence="10">Major facilitator superfamily domain-containing protein 5</fullName>
    </alternativeName>
    <alternativeName>
        <fullName evidence="11">Molybdate transporter 2 homolog</fullName>
    </alternativeName>
</protein>
<feature type="transmembrane region" description="Helical" evidence="12">
    <location>
        <begin position="200"/>
        <end position="220"/>
    </location>
</feature>
<keyword evidence="8" id="KW-0406">Ion transport</keyword>
<evidence type="ECO:0000313" key="14">
    <source>
        <dbReference type="Proteomes" id="UP000007879"/>
    </source>
</evidence>
<dbReference type="EnsemblMetazoa" id="XM_011411914.2">
    <property type="protein sequence ID" value="XP_011410216.1"/>
    <property type="gene ID" value="LOC100638249"/>
</dbReference>
<evidence type="ECO:0000256" key="5">
    <source>
        <dbReference type="ARBA" id="ARBA00022475"/>
    </source>
</evidence>
<evidence type="ECO:0000256" key="4">
    <source>
        <dbReference type="ARBA" id="ARBA00022448"/>
    </source>
</evidence>
<accession>A0A1X7VII0</accession>
<dbReference type="GO" id="GO:0005886">
    <property type="term" value="C:plasma membrane"/>
    <property type="evidence" value="ECO:0007669"/>
    <property type="project" value="UniProtKB-SubCell"/>
</dbReference>
<keyword evidence="14" id="KW-1185">Reference proteome</keyword>
<feature type="transmembrane region" description="Helical" evidence="12">
    <location>
        <begin position="252"/>
        <end position="273"/>
    </location>
</feature>
<comment type="function">
    <text evidence="1">Mediates high-affinity intracellular uptake of the rare oligo-element molybdenum.</text>
</comment>
<evidence type="ECO:0000256" key="10">
    <source>
        <dbReference type="ARBA" id="ARBA00030646"/>
    </source>
</evidence>